<sequence length="734" mass="77951">MTRSLTMDRPDDRNRLDAMAQGVIGQPLDRPDGPAKVTGTARYAAEYQIAGCVEGVLVTATISKGDVTAIDEASVLSMPGVIAVISDERMTARAAQGGAGEAPVQQVRQVQYYGQPIAVVVAETFEQARDAAKHLKVTYRADDAAITDPHSAAAPTETYDEPIEQGDLAQAMAQAAHAVDVTYTTEGHNSAAMEPHASIAQWDGQMLTLHASLQMLAYNQKELADSLDLQPEQVRLVSPYVGGGFGSKLGISPEGVAAAVAAMQLNRPVRVVMLRQQVFQCVMRRSETVQRLRLAADAEGRLTGFGHEARVSNLPEEEFAEPVTQASEFLYPGENRRLAIELARVNLMTAGSVRAPGEAVGMQVLESAMDELANAMGLDPVELRLRNIPDRHPSEGIPYSSRKLAECLKAGADRFGWNGADRRPAQRREGEWWIGTGMANACRVHNINEAQASVTLMADGTAIVASDMTDIGTGTYAILGQIAGEMLGLDPTDVLVQLGDTDLPPGSGSGGSWGAASTGSAVFEACEAIREHLAERLGTTEAELTLKDGFATAGNRRVALPELLAGAEVERTGHFKPGEITEAFAAAMYGAFFAEVAVNAYTGEVRVRRFTGAFSMGRVLNAKTATSQCMGGMVWGIGSALTEGLTFDPRDGHIVNPDLAEYHIPVNLDVPHLDVVLVDERDPAGSPLQAKGVGELGICGAAGAINNAIHHACGVRVRSFPMTPDKLLAELPDP</sequence>
<evidence type="ECO:0000256" key="2">
    <source>
        <dbReference type="ARBA" id="ARBA00023002"/>
    </source>
</evidence>
<dbReference type="InterPro" id="IPR046867">
    <property type="entry name" value="AldOxase/xan_DH_MoCoBD2"/>
</dbReference>
<protein>
    <submittedName>
        <fullName evidence="4">Xanthine dehydrogenase</fullName>
    </submittedName>
</protein>
<gene>
    <name evidence="4" type="ORF">PK98_09135</name>
</gene>
<evidence type="ECO:0000313" key="5">
    <source>
        <dbReference type="Proteomes" id="UP000030988"/>
    </source>
</evidence>
<dbReference type="OrthoDB" id="8428274at2"/>
<dbReference type="InterPro" id="IPR008274">
    <property type="entry name" value="AldOxase/xan_DH_MoCoBD1"/>
</dbReference>
<keyword evidence="5" id="KW-1185">Reference proteome</keyword>
<dbReference type="Gene3D" id="3.30.365.10">
    <property type="entry name" value="Aldehyde oxidase/xanthine dehydrogenase, molybdopterin binding domain"/>
    <property type="match status" value="4"/>
</dbReference>
<dbReference type="EMBL" id="JTDN01000001">
    <property type="protein sequence ID" value="KHL26546.1"/>
    <property type="molecule type" value="Genomic_DNA"/>
</dbReference>
<dbReference type="InterPro" id="IPR000674">
    <property type="entry name" value="Ald_Oxase/Xan_DH_a/b"/>
</dbReference>
<dbReference type="GO" id="GO:0016491">
    <property type="term" value="F:oxidoreductase activity"/>
    <property type="evidence" value="ECO:0007669"/>
    <property type="project" value="UniProtKB-KW"/>
</dbReference>
<dbReference type="InterPro" id="IPR036856">
    <property type="entry name" value="Ald_Oxase/Xan_DH_a/b_sf"/>
</dbReference>
<dbReference type="AlphaFoldDB" id="A0A0B2C3D0"/>
<accession>A0A0B2C3D0</accession>
<dbReference type="RefSeq" id="WP_039095915.1">
    <property type="nucleotide sequence ID" value="NZ_JTDN01000001.1"/>
</dbReference>
<evidence type="ECO:0000256" key="1">
    <source>
        <dbReference type="ARBA" id="ARBA00022505"/>
    </source>
</evidence>
<evidence type="ECO:0000259" key="3">
    <source>
        <dbReference type="SMART" id="SM01008"/>
    </source>
</evidence>
<organism evidence="4 5">
    <name type="scientific">Croceibacterium mercuriale</name>
    <dbReference type="NCBI Taxonomy" id="1572751"/>
    <lineage>
        <taxon>Bacteria</taxon>
        <taxon>Pseudomonadati</taxon>
        <taxon>Pseudomonadota</taxon>
        <taxon>Alphaproteobacteria</taxon>
        <taxon>Sphingomonadales</taxon>
        <taxon>Erythrobacteraceae</taxon>
        <taxon>Croceibacterium</taxon>
    </lineage>
</organism>
<dbReference type="PANTHER" id="PTHR11908:SF132">
    <property type="entry name" value="ALDEHYDE OXIDASE 1-RELATED"/>
    <property type="match status" value="1"/>
</dbReference>
<dbReference type="PANTHER" id="PTHR11908">
    <property type="entry name" value="XANTHINE DEHYDROGENASE"/>
    <property type="match status" value="1"/>
</dbReference>
<keyword evidence="1" id="KW-0500">Molybdenum</keyword>
<dbReference type="InterPro" id="IPR016208">
    <property type="entry name" value="Ald_Oxase/xanthine_DH-like"/>
</dbReference>
<dbReference type="SMART" id="SM01008">
    <property type="entry name" value="Ald_Xan_dh_C"/>
    <property type="match status" value="1"/>
</dbReference>
<dbReference type="Proteomes" id="UP000030988">
    <property type="component" value="Unassembled WGS sequence"/>
</dbReference>
<dbReference type="Pfam" id="PF01315">
    <property type="entry name" value="Ald_Xan_dh_C"/>
    <property type="match status" value="1"/>
</dbReference>
<name>A0A0B2C3D0_9SPHN</name>
<keyword evidence="2" id="KW-0560">Oxidoreductase</keyword>
<dbReference type="SUPFAM" id="SSF54665">
    <property type="entry name" value="CO dehydrogenase molybdoprotein N-domain-like"/>
    <property type="match status" value="1"/>
</dbReference>
<dbReference type="Pfam" id="PF02738">
    <property type="entry name" value="MoCoBD_1"/>
    <property type="match status" value="1"/>
</dbReference>
<dbReference type="GO" id="GO:0005506">
    <property type="term" value="F:iron ion binding"/>
    <property type="evidence" value="ECO:0007669"/>
    <property type="project" value="InterPro"/>
</dbReference>
<dbReference type="Pfam" id="PF20256">
    <property type="entry name" value="MoCoBD_2"/>
    <property type="match status" value="1"/>
</dbReference>
<dbReference type="Gene3D" id="3.90.1170.50">
    <property type="entry name" value="Aldehyde oxidase/xanthine dehydrogenase, a/b hammerhead"/>
    <property type="match status" value="1"/>
</dbReference>
<proteinExistence type="predicted"/>
<reference evidence="4 5" key="1">
    <citation type="submission" date="2014-11" db="EMBL/GenBank/DDBJ databases">
        <title>Draft genome sequence of Kirrobacter mercurialis.</title>
        <authorList>
            <person name="Coil D.A."/>
            <person name="Eisen J.A."/>
        </authorList>
    </citation>
    <scope>NUCLEOTIDE SEQUENCE [LARGE SCALE GENOMIC DNA]</scope>
    <source>
        <strain evidence="4 5">Coronado</strain>
    </source>
</reference>
<dbReference type="STRING" id="1572751.PK98_09135"/>
<dbReference type="SUPFAM" id="SSF56003">
    <property type="entry name" value="Molybdenum cofactor-binding domain"/>
    <property type="match status" value="1"/>
</dbReference>
<comment type="caution">
    <text evidence="4">The sequence shown here is derived from an EMBL/GenBank/DDBJ whole genome shotgun (WGS) entry which is preliminary data.</text>
</comment>
<dbReference type="InterPro" id="IPR037165">
    <property type="entry name" value="AldOxase/xan_DH_Mopterin-bd_sf"/>
</dbReference>
<evidence type="ECO:0000313" key="4">
    <source>
        <dbReference type="EMBL" id="KHL26546.1"/>
    </source>
</evidence>
<feature type="domain" description="Aldehyde oxidase/xanthine dehydrogenase a/b hammerhead" evidence="3">
    <location>
        <begin position="38"/>
        <end position="143"/>
    </location>
</feature>